<gene>
    <name evidence="4" type="ORF">MAMP_00472</name>
</gene>
<feature type="compositionally biased region" description="Polar residues" evidence="2">
    <location>
        <begin position="196"/>
        <end position="228"/>
    </location>
</feature>
<dbReference type="RefSeq" id="WP_007146246.1">
    <property type="nucleotide sequence ID" value="NZ_AFIG01000002.1"/>
</dbReference>
<evidence type="ECO:0000256" key="1">
    <source>
        <dbReference type="SAM" id="Coils"/>
    </source>
</evidence>
<keyword evidence="3" id="KW-0812">Transmembrane</keyword>
<evidence type="ECO:0000256" key="3">
    <source>
        <dbReference type="SAM" id="Phobius"/>
    </source>
</evidence>
<keyword evidence="3" id="KW-0472">Membrane</keyword>
<dbReference type="STRING" id="1026882.MAMP_00472"/>
<evidence type="ECO:0000313" key="4">
    <source>
        <dbReference type="EMBL" id="EGL53998.1"/>
    </source>
</evidence>
<keyword evidence="1" id="KW-0175">Coiled coil</keyword>
<name>F5T0Z9_9GAMM</name>
<feature type="region of interest" description="Disordered" evidence="2">
    <location>
        <begin position="194"/>
        <end position="228"/>
    </location>
</feature>
<feature type="coiled-coil region" evidence="1">
    <location>
        <begin position="132"/>
        <end position="194"/>
    </location>
</feature>
<evidence type="ECO:0000313" key="5">
    <source>
        <dbReference type="Proteomes" id="UP000003544"/>
    </source>
</evidence>
<comment type="caution">
    <text evidence="4">The sequence shown here is derived from an EMBL/GenBank/DDBJ whole genome shotgun (WGS) entry which is preliminary data.</text>
</comment>
<keyword evidence="5" id="KW-1185">Reference proteome</keyword>
<evidence type="ECO:0000256" key="2">
    <source>
        <dbReference type="SAM" id="MobiDB-lite"/>
    </source>
</evidence>
<organism evidence="4 5">
    <name type="scientific">Methylophaga aminisulfidivorans MP</name>
    <dbReference type="NCBI Taxonomy" id="1026882"/>
    <lineage>
        <taxon>Bacteria</taxon>
        <taxon>Pseudomonadati</taxon>
        <taxon>Pseudomonadota</taxon>
        <taxon>Gammaproteobacteria</taxon>
        <taxon>Thiotrichales</taxon>
        <taxon>Piscirickettsiaceae</taxon>
        <taxon>Methylophaga</taxon>
    </lineage>
</organism>
<protein>
    <submittedName>
        <fullName evidence="4">Uncharacterized protein</fullName>
    </submittedName>
</protein>
<dbReference type="AlphaFoldDB" id="F5T0Z9"/>
<dbReference type="Proteomes" id="UP000003544">
    <property type="component" value="Unassembled WGS sequence"/>
</dbReference>
<dbReference type="EMBL" id="AFIG01000002">
    <property type="protein sequence ID" value="EGL53998.1"/>
    <property type="molecule type" value="Genomic_DNA"/>
</dbReference>
<proteinExistence type="predicted"/>
<reference evidence="4 5" key="1">
    <citation type="journal article" date="2011" name="J. Bacteriol.">
        <title>Draft genome sequence of Methylophaga aminisulfidivorans MP T.</title>
        <authorList>
            <person name="Han G.H."/>
            <person name="Kim W."/>
            <person name="Chun J."/>
            <person name="Kim S.W."/>
        </authorList>
    </citation>
    <scope>NUCLEOTIDE SEQUENCE [LARGE SCALE GENOMIC DNA]</scope>
    <source>
        <strain evidence="5">MP(T)</strain>
    </source>
</reference>
<sequence length="289" mass="32152">MMTYKSKSHDVFDGEIPKDLGKKKNPPLWVKLIFLVILVAVLGTAAYLLESDDDYEIEPGTDLTETVVSELISEDSNTSKDSITNIIVEDKENKQSSEIDIVELENTDSEIQVFPPDAKQQSFNKPTSLDEIKNINDQLDDLSARLATVEDKGSERIALIQNGIDLHTQSVNKLNTLVYSLKDLKKELSDLKKMSTKSNTTVRTSQPGSQKLQTKNNQPTNSNSNSKTDQLKLLGIDSWGGVDFVQIQYKHDIHLLSTGEKIGLWGVISIGEDSVVLKNEEGVSFELKI</sequence>
<feature type="transmembrane region" description="Helical" evidence="3">
    <location>
        <begin position="28"/>
        <end position="49"/>
    </location>
</feature>
<accession>F5T0Z9</accession>
<keyword evidence="3" id="KW-1133">Transmembrane helix</keyword>